<accession>W5NAV7</accession>
<dbReference type="EMBL" id="AHAT01014869">
    <property type="status" value="NOT_ANNOTATED_CDS"/>
    <property type="molecule type" value="Genomic_DNA"/>
</dbReference>
<evidence type="ECO:0000256" key="1">
    <source>
        <dbReference type="ARBA" id="ARBA00023180"/>
    </source>
</evidence>
<evidence type="ECO:0000259" key="4">
    <source>
        <dbReference type="PROSITE" id="PS51004"/>
    </source>
</evidence>
<dbReference type="EMBL" id="AHAT01014868">
    <property type="status" value="NOT_ANNOTATED_CDS"/>
    <property type="molecule type" value="Genomic_DNA"/>
</dbReference>
<dbReference type="GeneTree" id="ENSGT00940000166389"/>
<feature type="chain" id="PRO_5004867478" description="Sema domain-containing protein" evidence="3">
    <location>
        <begin position="24"/>
        <end position="260"/>
    </location>
</feature>
<dbReference type="InParanoid" id="W5NAV7"/>
<dbReference type="HOGENOM" id="CLU_1071737_0_0_1"/>
<dbReference type="GO" id="GO:0030215">
    <property type="term" value="F:semaphorin receptor binding"/>
    <property type="evidence" value="ECO:0007669"/>
    <property type="project" value="InterPro"/>
</dbReference>
<evidence type="ECO:0000256" key="2">
    <source>
        <dbReference type="PROSITE-ProRule" id="PRU00352"/>
    </source>
</evidence>
<evidence type="ECO:0000313" key="5">
    <source>
        <dbReference type="Ensembl" id="ENSLOCP00000017766.1"/>
    </source>
</evidence>
<keyword evidence="1" id="KW-0325">Glycoprotein</keyword>
<dbReference type="InterPro" id="IPR027231">
    <property type="entry name" value="Semaphorin"/>
</dbReference>
<dbReference type="STRING" id="7918.ENSLOCP00000017766"/>
<comment type="caution">
    <text evidence="2">Lacks conserved residue(s) required for the propagation of feature annotation.</text>
</comment>
<evidence type="ECO:0000256" key="3">
    <source>
        <dbReference type="SAM" id="SignalP"/>
    </source>
</evidence>
<dbReference type="Pfam" id="PF01403">
    <property type="entry name" value="Sema"/>
    <property type="match status" value="1"/>
</dbReference>
<dbReference type="PROSITE" id="PS51004">
    <property type="entry name" value="SEMA"/>
    <property type="match status" value="1"/>
</dbReference>
<dbReference type="Proteomes" id="UP000018468">
    <property type="component" value="Linkage group LG5"/>
</dbReference>
<dbReference type="Gene3D" id="2.130.10.10">
    <property type="entry name" value="YVTN repeat-like/Quinoprotein amine dehydrogenase"/>
    <property type="match status" value="1"/>
</dbReference>
<evidence type="ECO:0000313" key="6">
    <source>
        <dbReference type="Proteomes" id="UP000018468"/>
    </source>
</evidence>
<dbReference type="SUPFAM" id="SSF101912">
    <property type="entry name" value="Sema domain"/>
    <property type="match status" value="1"/>
</dbReference>
<feature type="signal peptide" evidence="3">
    <location>
        <begin position="1"/>
        <end position="23"/>
    </location>
</feature>
<dbReference type="PANTHER" id="PTHR11036">
    <property type="entry name" value="SEMAPHORIN"/>
    <property type="match status" value="1"/>
</dbReference>
<organism evidence="5 6">
    <name type="scientific">Lepisosteus oculatus</name>
    <name type="common">Spotted gar</name>
    <dbReference type="NCBI Taxonomy" id="7918"/>
    <lineage>
        <taxon>Eukaryota</taxon>
        <taxon>Metazoa</taxon>
        <taxon>Chordata</taxon>
        <taxon>Craniata</taxon>
        <taxon>Vertebrata</taxon>
        <taxon>Euteleostomi</taxon>
        <taxon>Actinopterygii</taxon>
        <taxon>Neopterygii</taxon>
        <taxon>Holostei</taxon>
        <taxon>Semionotiformes</taxon>
        <taxon>Lepisosteidae</taxon>
        <taxon>Lepisosteus</taxon>
    </lineage>
</organism>
<dbReference type="InterPro" id="IPR015943">
    <property type="entry name" value="WD40/YVTN_repeat-like_dom_sf"/>
</dbReference>
<dbReference type="EMBL" id="AHAT01014867">
    <property type="status" value="NOT_ANNOTATED_CDS"/>
    <property type="molecule type" value="Genomic_DNA"/>
</dbReference>
<feature type="domain" description="Sema" evidence="4">
    <location>
        <begin position="1"/>
        <end position="260"/>
    </location>
</feature>
<dbReference type="PANTHER" id="PTHR11036:SF21">
    <property type="entry name" value="SEMA DOMAIN, IMMUNOGLOBULIN DOMAIN (IG), SHORT BASIC DOMAIN, SECRETED, (SEMAPHORIN) 3H ISOFORM 2 PRECURSOR"/>
    <property type="match status" value="1"/>
</dbReference>
<dbReference type="InterPro" id="IPR036352">
    <property type="entry name" value="Semap_dom_sf"/>
</dbReference>
<dbReference type="AlphaFoldDB" id="W5NAV7"/>
<reference evidence="5" key="2">
    <citation type="submission" date="2025-08" db="UniProtKB">
        <authorList>
            <consortium name="Ensembl"/>
        </authorList>
    </citation>
    <scope>IDENTIFICATION</scope>
</reference>
<dbReference type="Ensembl" id="ENSLOCT00000017798.1">
    <property type="protein sequence ID" value="ENSLOCP00000017766.1"/>
    <property type="gene ID" value="ENSLOCG00000014434.1"/>
</dbReference>
<name>W5NAV7_LEPOC</name>
<dbReference type="eggNOG" id="KOG3611">
    <property type="taxonomic scope" value="Eukaryota"/>
</dbReference>
<dbReference type="InterPro" id="IPR001627">
    <property type="entry name" value="Semap_dom"/>
</dbReference>
<reference evidence="6" key="1">
    <citation type="submission" date="2011-12" db="EMBL/GenBank/DDBJ databases">
        <title>The Draft Genome of Lepisosteus oculatus.</title>
        <authorList>
            <consortium name="The Broad Institute Genome Assembly &amp; Analysis Group"/>
            <consortium name="Computational R&amp;D Group"/>
            <consortium name="and Sequencing Platform"/>
            <person name="Di Palma F."/>
            <person name="Alfoldi J."/>
            <person name="Johnson J."/>
            <person name="Berlin A."/>
            <person name="Gnerre S."/>
            <person name="Jaffe D."/>
            <person name="MacCallum I."/>
            <person name="Young S."/>
            <person name="Walker B.J."/>
            <person name="Lander E.S."/>
            <person name="Lindblad-Toh K."/>
        </authorList>
    </citation>
    <scope>NUCLEOTIDE SEQUENCE [LARGE SCALE GENOMIC DNA]</scope>
</reference>
<dbReference type="Bgee" id="ENSLOCG00000014434">
    <property type="expression patterns" value="Expressed in intestine and 12 other cell types or tissues"/>
</dbReference>
<protein>
    <recommendedName>
        <fullName evidence="4">Sema domain-containing protein</fullName>
    </recommendedName>
</protein>
<keyword evidence="6" id="KW-1185">Reference proteome</keyword>
<proteinExistence type="predicted"/>
<sequence length="260" mass="28844">ECGVPRSAITAAFLLLLTRRVDSVDHGELWRGSIQRGLVRGFGAQRDSERGWFGGHDNRRPTEPGERTEPVLIAAGVEETWLRLPESDPGKGRDAGETAAQEDVFILQGKDKANPLIYGLFTTSSDVLNGSAVCVYRMQDIAAAFKGHFSHKEGPQYKWVEYTGRVPFPRPGTCPSQTYGGYRSTRDYPDDVIFFSRTHPLMYEAVYPVHRRPLLVRVGVPYKLTRLAVDHVEAVDGQYDVLFIGTGQCLLCETGVNVAA</sequence>
<dbReference type="SMART" id="SM00630">
    <property type="entry name" value="Sema"/>
    <property type="match status" value="1"/>
</dbReference>
<keyword evidence="3" id="KW-0732">Signal</keyword>
<reference evidence="5" key="3">
    <citation type="submission" date="2025-09" db="UniProtKB">
        <authorList>
            <consortium name="Ensembl"/>
        </authorList>
    </citation>
    <scope>IDENTIFICATION</scope>
</reference>